<dbReference type="InterPro" id="IPR007712">
    <property type="entry name" value="RelE/ParE_toxin"/>
</dbReference>
<dbReference type="Proteomes" id="UP000003477">
    <property type="component" value="Unassembled WGS sequence"/>
</dbReference>
<dbReference type="AlphaFoldDB" id="G5J8W2"/>
<sequence>MRELVWSPNFIRQLKCLVRQNPSIKQTVEQTLERLSNNPFNPSLKTHKLKGKLANKWSCSIDYSNRIIFQFIDNYELKTEEIVLLAIGSHDEVY</sequence>
<organism evidence="2 3">
    <name type="scientific">Crocosphaera watsonii WH 0003</name>
    <dbReference type="NCBI Taxonomy" id="423471"/>
    <lineage>
        <taxon>Bacteria</taxon>
        <taxon>Bacillati</taxon>
        <taxon>Cyanobacteriota</taxon>
        <taxon>Cyanophyceae</taxon>
        <taxon>Oscillatoriophycideae</taxon>
        <taxon>Chroococcales</taxon>
        <taxon>Aphanothecaceae</taxon>
        <taxon>Crocosphaera</taxon>
    </lineage>
</organism>
<dbReference type="GeneID" id="88767374"/>
<gene>
    <name evidence="2" type="ORF">CWATWH0003_3882</name>
</gene>
<dbReference type="RefSeq" id="WP_007311865.1">
    <property type="nucleotide sequence ID" value="NZ_AESD01000594.1"/>
</dbReference>
<dbReference type="Gene3D" id="3.30.2310.20">
    <property type="entry name" value="RelE-like"/>
    <property type="match status" value="1"/>
</dbReference>
<dbReference type="Pfam" id="PF15738">
    <property type="entry name" value="YafQ_toxin"/>
    <property type="match status" value="1"/>
</dbReference>
<protein>
    <submittedName>
        <fullName evidence="2">Plasmid stabilization system</fullName>
    </submittedName>
</protein>
<evidence type="ECO:0000313" key="2">
    <source>
        <dbReference type="EMBL" id="EHJ11378.1"/>
    </source>
</evidence>
<dbReference type="SUPFAM" id="SSF143011">
    <property type="entry name" value="RelE-like"/>
    <property type="match status" value="1"/>
</dbReference>
<name>G5J8W2_CROWT</name>
<evidence type="ECO:0000313" key="3">
    <source>
        <dbReference type="Proteomes" id="UP000003477"/>
    </source>
</evidence>
<dbReference type="EMBL" id="AESD01000594">
    <property type="protein sequence ID" value="EHJ11378.1"/>
    <property type="molecule type" value="Genomic_DNA"/>
</dbReference>
<evidence type="ECO:0000256" key="1">
    <source>
        <dbReference type="ARBA" id="ARBA00022649"/>
    </source>
</evidence>
<dbReference type="InterPro" id="IPR035093">
    <property type="entry name" value="RelE/ParE_toxin_dom_sf"/>
</dbReference>
<accession>G5J8W2</accession>
<proteinExistence type="predicted"/>
<comment type="caution">
    <text evidence="2">The sequence shown here is derived from an EMBL/GenBank/DDBJ whole genome shotgun (WGS) entry which is preliminary data.</text>
</comment>
<dbReference type="PATRIC" id="fig|423471.3.peg.3638"/>
<dbReference type="NCBIfam" id="TIGR02385">
    <property type="entry name" value="RelE_StbE"/>
    <property type="match status" value="1"/>
</dbReference>
<reference evidence="2 3" key="1">
    <citation type="journal article" date="2011" name="Front. Microbiol.">
        <title>Two Strains of Crocosphaera watsonii with Highly Conserved Genomes are Distinguished by Strain-Specific Features.</title>
        <authorList>
            <person name="Bench S.R."/>
            <person name="Ilikchyan I.N."/>
            <person name="Tripp H.J."/>
            <person name="Zehr J.P."/>
        </authorList>
    </citation>
    <scope>NUCLEOTIDE SEQUENCE [LARGE SCALE GENOMIC DNA]</scope>
    <source>
        <strain evidence="2 3">WH 0003</strain>
    </source>
</reference>
<keyword evidence="1" id="KW-1277">Toxin-antitoxin system</keyword>
<dbReference type="InterPro" id="IPR004386">
    <property type="entry name" value="Toxin_YafQ-like"/>
</dbReference>